<dbReference type="Pfam" id="PF02403">
    <property type="entry name" value="Seryl_tRNA_N"/>
    <property type="match status" value="1"/>
</dbReference>
<reference evidence="2 3" key="1">
    <citation type="submission" date="2013-12" db="EMBL/GenBank/DDBJ databases">
        <title>Draft genome of the parsitic nematode Ancylostoma duodenale.</title>
        <authorList>
            <person name="Mitreva M."/>
        </authorList>
    </citation>
    <scope>NUCLEOTIDE SEQUENCE [LARGE SCALE GENOMIC DNA]</scope>
    <source>
        <strain evidence="2 3">Zhejiang</strain>
    </source>
</reference>
<evidence type="ECO:0000259" key="1">
    <source>
        <dbReference type="Pfam" id="PF02403"/>
    </source>
</evidence>
<dbReference type="EMBL" id="KN739641">
    <property type="protein sequence ID" value="KIH54141.1"/>
    <property type="molecule type" value="Genomic_DNA"/>
</dbReference>
<organism evidence="2 3">
    <name type="scientific">Ancylostoma duodenale</name>
    <dbReference type="NCBI Taxonomy" id="51022"/>
    <lineage>
        <taxon>Eukaryota</taxon>
        <taxon>Metazoa</taxon>
        <taxon>Ecdysozoa</taxon>
        <taxon>Nematoda</taxon>
        <taxon>Chromadorea</taxon>
        <taxon>Rhabditida</taxon>
        <taxon>Rhabditina</taxon>
        <taxon>Rhabditomorpha</taxon>
        <taxon>Strongyloidea</taxon>
        <taxon>Ancylostomatidae</taxon>
        <taxon>Ancylostomatinae</taxon>
        <taxon>Ancylostoma</taxon>
    </lineage>
</organism>
<proteinExistence type="predicted"/>
<dbReference type="Proteomes" id="UP000054047">
    <property type="component" value="Unassembled WGS sequence"/>
</dbReference>
<dbReference type="InterPro" id="IPR042103">
    <property type="entry name" value="SerRS_1_N_sf"/>
</dbReference>
<evidence type="ECO:0000313" key="3">
    <source>
        <dbReference type="Proteomes" id="UP000054047"/>
    </source>
</evidence>
<accession>A0A0C2GB54</accession>
<dbReference type="Gene3D" id="1.10.287.40">
    <property type="entry name" value="Serine-tRNA synthetase, tRNA binding domain"/>
    <property type="match status" value="1"/>
</dbReference>
<name>A0A0C2GB54_9BILA</name>
<dbReference type="OrthoDB" id="10056301at2759"/>
<sequence>MVLDMDLFREEKGGNPEKIRTSQRHRYQDPALVDKVIETDQAWRKGTDRAVTILARASVL</sequence>
<dbReference type="AlphaFoldDB" id="A0A0C2GB54"/>
<dbReference type="InterPro" id="IPR015866">
    <property type="entry name" value="Ser-tRNA-synth_1_N"/>
</dbReference>
<feature type="domain" description="Serine-tRNA synthetase type1 N-terminal" evidence="1">
    <location>
        <begin position="2"/>
        <end position="46"/>
    </location>
</feature>
<keyword evidence="3" id="KW-1185">Reference proteome</keyword>
<evidence type="ECO:0000313" key="2">
    <source>
        <dbReference type="EMBL" id="KIH54141.1"/>
    </source>
</evidence>
<protein>
    <recommendedName>
        <fullName evidence="1">Serine-tRNA synthetase type1 N-terminal domain-containing protein</fullName>
    </recommendedName>
</protein>
<gene>
    <name evidence="2" type="ORF">ANCDUO_15713</name>
</gene>